<dbReference type="SUPFAM" id="SSF56112">
    <property type="entry name" value="Protein kinase-like (PK-like)"/>
    <property type="match status" value="1"/>
</dbReference>
<dbReference type="Gene3D" id="1.10.510.10">
    <property type="entry name" value="Transferase(Phosphotransferase) domain 1"/>
    <property type="match status" value="1"/>
</dbReference>
<evidence type="ECO:0000313" key="1">
    <source>
        <dbReference type="EMBL" id="KAF6170085.1"/>
    </source>
</evidence>
<reference evidence="1 3" key="1">
    <citation type="journal article" date="2020" name="IScience">
        <title>Genome Sequencing of the Endangered Kingdonia uniflora (Circaeasteraceae, Ranunculales) Reveals Potential Mechanisms of Evolutionary Specialization.</title>
        <authorList>
            <person name="Sun Y."/>
            <person name="Deng T."/>
            <person name="Zhang A."/>
            <person name="Moore M.J."/>
            <person name="Landis J.B."/>
            <person name="Lin N."/>
            <person name="Zhang H."/>
            <person name="Zhang X."/>
            <person name="Huang J."/>
            <person name="Zhang X."/>
            <person name="Sun H."/>
            <person name="Wang H."/>
        </authorList>
    </citation>
    <scope>NUCLEOTIDE SEQUENCE [LARGE SCALE GENOMIC DNA]</scope>
    <source>
        <strain evidence="1">TB1705</strain>
        <tissue evidence="1">Leaf</tissue>
    </source>
</reference>
<dbReference type="AlphaFoldDB" id="A0A7J7NSA8"/>
<dbReference type="EMBL" id="JACGCM010000115">
    <property type="protein sequence ID" value="KAF6176324.1"/>
    <property type="molecule type" value="Genomic_DNA"/>
</dbReference>
<sequence>MFLRDVGRWGISQNKVARLLHYTRLKILIDKRLLRDGTYNQFEADMLVAVALRCISKDPRKRPDMQDVLWELEGRNQVRECMGKVLETNDRRQETKQKLKLAQRTM</sequence>
<dbReference type="Proteomes" id="UP000541444">
    <property type="component" value="Unassembled WGS sequence"/>
</dbReference>
<gene>
    <name evidence="2" type="ORF">GIB67_011113</name>
    <name evidence="1" type="ORF">GIB67_042815</name>
</gene>
<organism evidence="1 3">
    <name type="scientific">Kingdonia uniflora</name>
    <dbReference type="NCBI Taxonomy" id="39325"/>
    <lineage>
        <taxon>Eukaryota</taxon>
        <taxon>Viridiplantae</taxon>
        <taxon>Streptophyta</taxon>
        <taxon>Embryophyta</taxon>
        <taxon>Tracheophyta</taxon>
        <taxon>Spermatophyta</taxon>
        <taxon>Magnoliopsida</taxon>
        <taxon>Ranunculales</taxon>
        <taxon>Circaeasteraceae</taxon>
        <taxon>Kingdonia</taxon>
    </lineage>
</organism>
<accession>A0A7J7NSA8</accession>
<comment type="caution">
    <text evidence="1">The sequence shown here is derived from an EMBL/GenBank/DDBJ whole genome shotgun (WGS) entry which is preliminary data.</text>
</comment>
<dbReference type="InterPro" id="IPR011009">
    <property type="entry name" value="Kinase-like_dom_sf"/>
</dbReference>
<keyword evidence="3" id="KW-1185">Reference proteome</keyword>
<name>A0A7J7NSA8_9MAGN</name>
<evidence type="ECO:0000313" key="2">
    <source>
        <dbReference type="EMBL" id="KAF6176324.1"/>
    </source>
</evidence>
<dbReference type="EMBL" id="JACGCM010000608">
    <property type="protein sequence ID" value="KAF6170085.1"/>
    <property type="molecule type" value="Genomic_DNA"/>
</dbReference>
<evidence type="ECO:0000313" key="3">
    <source>
        <dbReference type="Proteomes" id="UP000541444"/>
    </source>
</evidence>
<protein>
    <submittedName>
        <fullName evidence="1">Uncharacterized protein</fullName>
    </submittedName>
</protein>
<proteinExistence type="predicted"/>